<keyword evidence="6" id="KW-0769">Symport</keyword>
<dbReference type="GO" id="GO:0015293">
    <property type="term" value="F:symporter activity"/>
    <property type="evidence" value="ECO:0007669"/>
    <property type="project" value="UniProtKB-KW"/>
</dbReference>
<evidence type="ECO:0000313" key="8">
    <source>
        <dbReference type="EMBL" id="SNT72441.1"/>
    </source>
</evidence>
<feature type="transmembrane region" description="Helical" evidence="7">
    <location>
        <begin position="436"/>
        <end position="456"/>
    </location>
</feature>
<dbReference type="Proteomes" id="UP000198346">
    <property type="component" value="Unassembled WGS sequence"/>
</dbReference>
<evidence type="ECO:0000256" key="3">
    <source>
        <dbReference type="ARBA" id="ARBA00022692"/>
    </source>
</evidence>
<evidence type="ECO:0000256" key="1">
    <source>
        <dbReference type="ARBA" id="ARBA00004141"/>
    </source>
</evidence>
<feature type="transmembrane region" description="Helical" evidence="7">
    <location>
        <begin position="301"/>
        <end position="328"/>
    </location>
</feature>
<dbReference type="SUPFAM" id="SSF161070">
    <property type="entry name" value="SNF-like"/>
    <property type="match status" value="1"/>
</dbReference>
<feature type="transmembrane region" description="Helical" evidence="7">
    <location>
        <begin position="152"/>
        <end position="171"/>
    </location>
</feature>
<keyword evidence="3 6" id="KW-0812">Transmembrane</keyword>
<evidence type="ECO:0000256" key="5">
    <source>
        <dbReference type="ARBA" id="ARBA00023136"/>
    </source>
</evidence>
<keyword evidence="9" id="KW-1185">Reference proteome</keyword>
<proteinExistence type="inferred from homology"/>
<dbReference type="PROSITE" id="PS00610">
    <property type="entry name" value="NA_NEUROTRAN_SYMP_1"/>
    <property type="match status" value="1"/>
</dbReference>
<feature type="transmembrane region" description="Helical" evidence="7">
    <location>
        <begin position="399"/>
        <end position="416"/>
    </location>
</feature>
<keyword evidence="2 6" id="KW-0813">Transport</keyword>
<dbReference type="PRINTS" id="PR00176">
    <property type="entry name" value="NANEUSMPORT"/>
</dbReference>
<feature type="transmembrane region" description="Helical" evidence="7">
    <location>
        <begin position="349"/>
        <end position="368"/>
    </location>
</feature>
<feature type="transmembrane region" description="Helical" evidence="7">
    <location>
        <begin position="89"/>
        <end position="114"/>
    </location>
</feature>
<feature type="transmembrane region" description="Helical" evidence="7">
    <location>
        <begin position="44"/>
        <end position="68"/>
    </location>
</feature>
<comment type="subcellular location">
    <subcellularLocation>
        <location evidence="1">Membrane</location>
        <topology evidence="1">Multi-pass membrane protein</topology>
    </subcellularLocation>
</comment>
<dbReference type="PANTHER" id="PTHR42948:SF1">
    <property type="entry name" value="TRANSPORTER"/>
    <property type="match status" value="1"/>
</dbReference>
<accession>A0A239PQ84</accession>
<protein>
    <recommendedName>
        <fullName evidence="6">Transporter</fullName>
    </recommendedName>
</protein>
<organism evidence="8 9">
    <name type="scientific">Amphiplicatus metriothermophilus</name>
    <dbReference type="NCBI Taxonomy" id="1519374"/>
    <lineage>
        <taxon>Bacteria</taxon>
        <taxon>Pseudomonadati</taxon>
        <taxon>Pseudomonadota</taxon>
        <taxon>Alphaproteobacteria</taxon>
        <taxon>Parvularculales</taxon>
        <taxon>Parvularculaceae</taxon>
        <taxon>Amphiplicatus</taxon>
    </lineage>
</organism>
<dbReference type="OrthoDB" id="9762833at2"/>
<dbReference type="EMBL" id="FZQA01000002">
    <property type="protein sequence ID" value="SNT72441.1"/>
    <property type="molecule type" value="Genomic_DNA"/>
</dbReference>
<comment type="similarity">
    <text evidence="6">Belongs to the sodium:neurotransmitter symporter (SNF) (TC 2.A.22) family.</text>
</comment>
<dbReference type="GO" id="GO:0016020">
    <property type="term" value="C:membrane"/>
    <property type="evidence" value="ECO:0007669"/>
    <property type="project" value="UniProtKB-SubCell"/>
</dbReference>
<evidence type="ECO:0000256" key="6">
    <source>
        <dbReference type="RuleBase" id="RU003732"/>
    </source>
</evidence>
<feature type="transmembrane region" description="Helical" evidence="7">
    <location>
        <begin position="218"/>
        <end position="247"/>
    </location>
</feature>
<dbReference type="RefSeq" id="WP_089411923.1">
    <property type="nucleotide sequence ID" value="NZ_FZQA01000002.1"/>
</dbReference>
<dbReference type="InterPro" id="IPR000175">
    <property type="entry name" value="Na/ntran_symport"/>
</dbReference>
<dbReference type="AlphaFoldDB" id="A0A239PQ84"/>
<feature type="transmembrane region" description="Helical" evidence="7">
    <location>
        <begin position="259"/>
        <end position="281"/>
    </location>
</feature>
<dbReference type="PANTHER" id="PTHR42948">
    <property type="entry name" value="TRANSPORTER"/>
    <property type="match status" value="1"/>
</dbReference>
<feature type="transmembrane region" description="Helical" evidence="7">
    <location>
        <begin position="12"/>
        <end position="32"/>
    </location>
</feature>
<evidence type="ECO:0000313" key="9">
    <source>
        <dbReference type="Proteomes" id="UP000198346"/>
    </source>
</evidence>
<evidence type="ECO:0000256" key="7">
    <source>
        <dbReference type="SAM" id="Phobius"/>
    </source>
</evidence>
<name>A0A239PQ84_9PROT</name>
<dbReference type="Pfam" id="PF00209">
    <property type="entry name" value="SNF"/>
    <property type="match status" value="2"/>
</dbReference>
<keyword evidence="4 7" id="KW-1133">Transmembrane helix</keyword>
<evidence type="ECO:0000256" key="2">
    <source>
        <dbReference type="ARBA" id="ARBA00022448"/>
    </source>
</evidence>
<dbReference type="NCBIfam" id="NF037979">
    <property type="entry name" value="Na_transp"/>
    <property type="match status" value="1"/>
</dbReference>
<reference evidence="8 9" key="1">
    <citation type="submission" date="2017-07" db="EMBL/GenBank/DDBJ databases">
        <authorList>
            <person name="Sun Z.S."/>
            <person name="Albrecht U."/>
            <person name="Echele G."/>
            <person name="Lee C.C."/>
        </authorList>
    </citation>
    <scope>NUCLEOTIDE SEQUENCE [LARGE SCALE GENOMIC DNA]</scope>
    <source>
        <strain evidence="8 9">CGMCC 1.12710</strain>
    </source>
</reference>
<sequence length="457" mass="48867">MSEHQSTHETWSSRTTFLLSAIGFAVGLGNIWRFPYVAGENGGGAFVLIYLTVIFAIGAPLVAAELMIGRRGRMSPIVSMRKVATEAGASAAWGVVGLIALIATFTILTFYAVVAGWAMDYLVRAILGGFQGLSTAQSRAMFDELLASPWRLAFWQGVVLALTAFITSRGVTRGIERATLVLMPMLFVILILLAIYGATTEGFGQAAAFLFAPKFEDVTAMTFLAAIGQAFFSVGVAMGGMMTYGAYLPPTIKPSTSSIIIVSADTLVALVAGLAIFPVVFANGLEPTEGTGLVFQTLPLAFGAMPFGGVFAALFFLLLTAAALTSTVANFEPLLSWAEERRGVSRRRAAIVFGALIFAVGSGSVLSFNLLNDFHPLGFIALFEVMTIYDATDFIASNILLPIGAFSTAIFAGWVMTRRMALEELELPDGVVFRLWRLFIRYVAPIAIAALLVFAFL</sequence>
<dbReference type="InterPro" id="IPR037272">
    <property type="entry name" value="SNS_sf"/>
</dbReference>
<dbReference type="PROSITE" id="PS50267">
    <property type="entry name" value="NA_NEUROTRAN_SYMP_3"/>
    <property type="match status" value="1"/>
</dbReference>
<gene>
    <name evidence="8" type="ORF">SAMN06297382_1485</name>
</gene>
<evidence type="ECO:0000256" key="4">
    <source>
        <dbReference type="ARBA" id="ARBA00022989"/>
    </source>
</evidence>
<dbReference type="InterPro" id="IPR047218">
    <property type="entry name" value="YocR/YhdH-like"/>
</dbReference>
<keyword evidence="5 7" id="KW-0472">Membrane</keyword>
<feature type="transmembrane region" description="Helical" evidence="7">
    <location>
        <begin position="178"/>
        <end position="198"/>
    </location>
</feature>
<dbReference type="CDD" id="cd10336">
    <property type="entry name" value="SLC6sbd_Tyt1-Like"/>
    <property type="match status" value="1"/>
</dbReference>